<keyword evidence="1" id="KW-0732">Signal</keyword>
<dbReference type="Proteomes" id="UP000774617">
    <property type="component" value="Unassembled WGS sequence"/>
</dbReference>
<accession>A0ABQ8GAA7</accession>
<dbReference type="EMBL" id="JAGTJR010000013">
    <property type="protein sequence ID" value="KAH7050047.1"/>
    <property type="molecule type" value="Genomic_DNA"/>
</dbReference>
<protein>
    <recommendedName>
        <fullName evidence="4">Secreted protein</fullName>
    </recommendedName>
</protein>
<proteinExistence type="predicted"/>
<gene>
    <name evidence="2" type="ORF">B0J12DRAFT_86570</name>
</gene>
<sequence>MARSFALSLSFLFQVLRRAGRISPLRTADVADIVGFAHSSPASLPSDACWCTERASSSLALSALTSLHCRCPVHHQPRRVAFWPSAMTRDVELLGGFAPRLTSHIFSDDVLHSHFQTRKDSATPRIRAYRRFVVQ</sequence>
<feature type="chain" id="PRO_5046263685" description="Secreted protein" evidence="1">
    <location>
        <begin position="22"/>
        <end position="135"/>
    </location>
</feature>
<keyword evidence="3" id="KW-1185">Reference proteome</keyword>
<reference evidence="2 3" key="1">
    <citation type="journal article" date="2021" name="Nat. Commun.">
        <title>Genetic determinants of endophytism in the Arabidopsis root mycobiome.</title>
        <authorList>
            <person name="Mesny F."/>
            <person name="Miyauchi S."/>
            <person name="Thiergart T."/>
            <person name="Pickel B."/>
            <person name="Atanasova L."/>
            <person name="Karlsson M."/>
            <person name="Huettel B."/>
            <person name="Barry K.W."/>
            <person name="Haridas S."/>
            <person name="Chen C."/>
            <person name="Bauer D."/>
            <person name="Andreopoulos W."/>
            <person name="Pangilinan J."/>
            <person name="LaButti K."/>
            <person name="Riley R."/>
            <person name="Lipzen A."/>
            <person name="Clum A."/>
            <person name="Drula E."/>
            <person name="Henrissat B."/>
            <person name="Kohler A."/>
            <person name="Grigoriev I.V."/>
            <person name="Martin F.M."/>
            <person name="Hacquard S."/>
        </authorList>
    </citation>
    <scope>NUCLEOTIDE SEQUENCE [LARGE SCALE GENOMIC DNA]</scope>
    <source>
        <strain evidence="2 3">MPI-SDFR-AT-0080</strain>
    </source>
</reference>
<comment type="caution">
    <text evidence="2">The sequence shown here is derived from an EMBL/GenBank/DDBJ whole genome shotgun (WGS) entry which is preliminary data.</text>
</comment>
<evidence type="ECO:0008006" key="4">
    <source>
        <dbReference type="Google" id="ProtNLM"/>
    </source>
</evidence>
<evidence type="ECO:0000313" key="2">
    <source>
        <dbReference type="EMBL" id="KAH7050047.1"/>
    </source>
</evidence>
<evidence type="ECO:0000313" key="3">
    <source>
        <dbReference type="Proteomes" id="UP000774617"/>
    </source>
</evidence>
<name>A0ABQ8GAA7_9PEZI</name>
<evidence type="ECO:0000256" key="1">
    <source>
        <dbReference type="SAM" id="SignalP"/>
    </source>
</evidence>
<feature type="signal peptide" evidence="1">
    <location>
        <begin position="1"/>
        <end position="21"/>
    </location>
</feature>
<organism evidence="2 3">
    <name type="scientific">Macrophomina phaseolina</name>
    <dbReference type="NCBI Taxonomy" id="35725"/>
    <lineage>
        <taxon>Eukaryota</taxon>
        <taxon>Fungi</taxon>
        <taxon>Dikarya</taxon>
        <taxon>Ascomycota</taxon>
        <taxon>Pezizomycotina</taxon>
        <taxon>Dothideomycetes</taxon>
        <taxon>Dothideomycetes incertae sedis</taxon>
        <taxon>Botryosphaeriales</taxon>
        <taxon>Botryosphaeriaceae</taxon>
        <taxon>Macrophomina</taxon>
    </lineage>
</organism>